<accession>D8M2X6</accession>
<reference evidence="7" key="1">
    <citation type="submission" date="2010-02" db="EMBL/GenBank/DDBJ databases">
        <title>Sequencing and annotation of the Blastocystis hominis genome.</title>
        <authorList>
            <person name="Wincker P."/>
        </authorList>
    </citation>
    <scope>NUCLEOTIDE SEQUENCE</scope>
    <source>
        <strain evidence="7">Singapore isolate B</strain>
    </source>
</reference>
<dbReference type="OrthoDB" id="26679at2759"/>
<gene>
    <name evidence="7" type="ORF">GSBLH_T00006493001</name>
</gene>
<keyword evidence="4 6" id="KW-1133">Transmembrane helix</keyword>
<dbReference type="GeneID" id="24922617"/>
<evidence type="ECO:0000313" key="7">
    <source>
        <dbReference type="EMBL" id="CBK22699.2"/>
    </source>
</evidence>
<dbReference type="OMA" id="VIMDMAY"/>
<evidence type="ECO:0000256" key="3">
    <source>
        <dbReference type="ARBA" id="ARBA00022692"/>
    </source>
</evidence>
<dbReference type="InterPro" id="IPR036259">
    <property type="entry name" value="MFS_trans_sf"/>
</dbReference>
<evidence type="ECO:0000256" key="2">
    <source>
        <dbReference type="ARBA" id="ARBA00022448"/>
    </source>
</evidence>
<evidence type="ECO:0008006" key="9">
    <source>
        <dbReference type="Google" id="ProtNLM"/>
    </source>
</evidence>
<dbReference type="GO" id="GO:0016020">
    <property type="term" value="C:membrane"/>
    <property type="evidence" value="ECO:0007669"/>
    <property type="project" value="UniProtKB-SubCell"/>
</dbReference>
<feature type="transmembrane region" description="Helical" evidence="6">
    <location>
        <begin position="123"/>
        <end position="149"/>
    </location>
</feature>
<feature type="transmembrane region" description="Helical" evidence="6">
    <location>
        <begin position="169"/>
        <end position="191"/>
    </location>
</feature>
<evidence type="ECO:0000256" key="5">
    <source>
        <dbReference type="ARBA" id="ARBA00023136"/>
    </source>
</evidence>
<dbReference type="PANTHER" id="PTHR23504:SF15">
    <property type="entry name" value="MAJOR FACILITATOR SUPERFAMILY (MFS) PROFILE DOMAIN-CONTAINING PROTEIN"/>
    <property type="match status" value="1"/>
</dbReference>
<keyword evidence="5 6" id="KW-0472">Membrane</keyword>
<evidence type="ECO:0000256" key="1">
    <source>
        <dbReference type="ARBA" id="ARBA00004141"/>
    </source>
</evidence>
<evidence type="ECO:0000256" key="4">
    <source>
        <dbReference type="ARBA" id="ARBA00022989"/>
    </source>
</evidence>
<dbReference type="InterPro" id="IPR011701">
    <property type="entry name" value="MFS"/>
</dbReference>
<feature type="transmembrane region" description="Helical" evidence="6">
    <location>
        <begin position="52"/>
        <end position="71"/>
    </location>
</feature>
<evidence type="ECO:0000313" key="8">
    <source>
        <dbReference type="Proteomes" id="UP000008312"/>
    </source>
</evidence>
<dbReference type="Pfam" id="PF07690">
    <property type="entry name" value="MFS_1"/>
    <property type="match status" value="1"/>
</dbReference>
<keyword evidence="2" id="KW-0813">Transport</keyword>
<organism evidence="7">
    <name type="scientific">Blastocystis hominis</name>
    <dbReference type="NCBI Taxonomy" id="12968"/>
    <lineage>
        <taxon>Eukaryota</taxon>
        <taxon>Sar</taxon>
        <taxon>Stramenopiles</taxon>
        <taxon>Bigyra</taxon>
        <taxon>Opalozoa</taxon>
        <taxon>Opalinata</taxon>
        <taxon>Blastocystidae</taxon>
        <taxon>Blastocystis</taxon>
    </lineage>
</organism>
<dbReference type="Gene3D" id="1.20.1250.20">
    <property type="entry name" value="MFS general substrate transporter like domains"/>
    <property type="match status" value="1"/>
</dbReference>
<dbReference type="AlphaFoldDB" id="D8M2X6"/>
<dbReference type="InParanoid" id="D8M2X6"/>
<sequence>MTRIYVKDENSNKLPFDLFVIIGMCAFLDFFCMNQVMPNVPFMVADFFPEGILPRATIWVVFLAIYSGAFWDNMRKGTAIFCQLFGLAPNYALAIVFRTCWGLMNSTVGVVKTYVAEMCNERTMAVGFSVISSAGGLARVVGPLVGGFLSKPEENFPSLVHMMPWLRNVRYWIPCFVGGILCLFTAIFMIFRAPETLSREQAKQAKLDKKKNAERVKEIKVKLETKKQITREEEMLLMLSRDTYFDLFRNRNVMITCTLYALVGMVQSAQDSLLPLYLINSVEKGGFNFDQTDIGWLYTGIGPIQIVFNHILVV</sequence>
<keyword evidence="3 6" id="KW-0812">Transmembrane</keyword>
<dbReference type="Proteomes" id="UP000008312">
    <property type="component" value="Unassembled WGS sequence"/>
</dbReference>
<dbReference type="SUPFAM" id="SSF103473">
    <property type="entry name" value="MFS general substrate transporter"/>
    <property type="match status" value="1"/>
</dbReference>
<dbReference type="GO" id="GO:0022857">
    <property type="term" value="F:transmembrane transporter activity"/>
    <property type="evidence" value="ECO:0007669"/>
    <property type="project" value="InterPro"/>
</dbReference>
<proteinExistence type="predicted"/>
<evidence type="ECO:0000256" key="6">
    <source>
        <dbReference type="SAM" id="Phobius"/>
    </source>
</evidence>
<name>D8M2X6_BLAHO</name>
<protein>
    <recommendedName>
        <fullName evidence="9">Major facilitator superfamily (MFS) profile domain-containing protein</fullName>
    </recommendedName>
</protein>
<comment type="subcellular location">
    <subcellularLocation>
        <location evidence="1">Membrane</location>
        <topology evidence="1">Multi-pass membrane protein</topology>
    </subcellularLocation>
</comment>
<feature type="transmembrane region" description="Helical" evidence="6">
    <location>
        <begin position="14"/>
        <end position="32"/>
    </location>
</feature>
<dbReference type="PANTHER" id="PTHR23504">
    <property type="entry name" value="MAJOR FACILITATOR SUPERFAMILY DOMAIN-CONTAINING PROTEIN 10"/>
    <property type="match status" value="1"/>
</dbReference>
<keyword evidence="8" id="KW-1185">Reference proteome</keyword>
<dbReference type="EMBL" id="FN668650">
    <property type="protein sequence ID" value="CBK22699.2"/>
    <property type="molecule type" value="Genomic_DNA"/>
</dbReference>
<dbReference type="RefSeq" id="XP_012896747.1">
    <property type="nucleotide sequence ID" value="XM_013041293.1"/>
</dbReference>